<evidence type="ECO:0000313" key="3">
    <source>
        <dbReference type="EMBL" id="AUB83378.1"/>
    </source>
</evidence>
<evidence type="ECO:0000256" key="1">
    <source>
        <dbReference type="SAM" id="SignalP"/>
    </source>
</evidence>
<organism evidence="3 4">
    <name type="scientific">Candidatus Thiodictyon syntrophicum</name>
    <dbReference type="NCBI Taxonomy" id="1166950"/>
    <lineage>
        <taxon>Bacteria</taxon>
        <taxon>Pseudomonadati</taxon>
        <taxon>Pseudomonadota</taxon>
        <taxon>Gammaproteobacteria</taxon>
        <taxon>Chromatiales</taxon>
        <taxon>Chromatiaceae</taxon>
        <taxon>Thiodictyon</taxon>
    </lineage>
</organism>
<dbReference type="NCBIfam" id="TIGR02595">
    <property type="entry name" value="PEP_CTERM"/>
    <property type="match status" value="1"/>
</dbReference>
<dbReference type="Pfam" id="PF07589">
    <property type="entry name" value="PEP-CTERM"/>
    <property type="match status" value="1"/>
</dbReference>
<dbReference type="EMBL" id="CP020370">
    <property type="protein sequence ID" value="AUB83378.1"/>
    <property type="molecule type" value="Genomic_DNA"/>
</dbReference>
<proteinExistence type="predicted"/>
<keyword evidence="1" id="KW-0732">Signal</keyword>
<gene>
    <name evidence="3" type="ORF">THSYN_22150</name>
</gene>
<sequence length="239" mass="25303">MMNVTSRLAGVLSLAAMGIGFPHQAAASIIYNLSADWSTTQNPNGAWSYRQGAAALTYPVSNWSSVADGWAASSAVYPPFWLKFNTTFVNAAAGDVAVHSSNFADPLGNLTWTSPVSGLIDIAGQAWDVQHYPNRDDSWSLFLNSTLIASRSSIYGILKNSDNANFANNLSAGQSLTGLAVSVNDVVTFQVQRDPKYESGHFTGVALTLTTYAAPEPGSLALMGLGLAGAMFSRRRISG</sequence>
<name>A0A2K8UCR0_9GAMM</name>
<evidence type="ECO:0000313" key="4">
    <source>
        <dbReference type="Proteomes" id="UP000232638"/>
    </source>
</evidence>
<dbReference type="Proteomes" id="UP000232638">
    <property type="component" value="Chromosome"/>
</dbReference>
<feature type="signal peptide" evidence="1">
    <location>
        <begin position="1"/>
        <end position="27"/>
    </location>
</feature>
<feature type="chain" id="PRO_5014888158" description="Ice-binding protein C-terminal domain-containing protein" evidence="1">
    <location>
        <begin position="28"/>
        <end position="239"/>
    </location>
</feature>
<feature type="domain" description="Ice-binding protein C-terminal" evidence="2">
    <location>
        <begin position="213"/>
        <end position="235"/>
    </location>
</feature>
<dbReference type="OrthoDB" id="267637at2"/>
<dbReference type="KEGG" id="tsy:THSYN_22150"/>
<keyword evidence="4" id="KW-1185">Reference proteome</keyword>
<reference evidence="3 4" key="1">
    <citation type="submission" date="2017-03" db="EMBL/GenBank/DDBJ databases">
        <title>Complete genome sequence of Candidatus 'Thiodictyon syntrophicum' sp. nov. strain Cad16T, a photolithoautotroph purple sulfur bacterium isolated from an alpine meromictic lake.</title>
        <authorList>
            <person name="Luedin S.M."/>
            <person name="Pothier J.F."/>
            <person name="Danza F."/>
            <person name="Storelli N."/>
            <person name="Wittwer M."/>
            <person name="Tonolla M."/>
        </authorList>
    </citation>
    <scope>NUCLEOTIDE SEQUENCE [LARGE SCALE GENOMIC DNA]</scope>
    <source>
        <strain evidence="3 4">Cad16T</strain>
    </source>
</reference>
<evidence type="ECO:0000259" key="2">
    <source>
        <dbReference type="Pfam" id="PF07589"/>
    </source>
</evidence>
<accession>A0A2K8UCR0</accession>
<dbReference type="AlphaFoldDB" id="A0A2K8UCR0"/>
<protein>
    <recommendedName>
        <fullName evidence="2">Ice-binding protein C-terminal domain-containing protein</fullName>
    </recommendedName>
</protein>
<dbReference type="InterPro" id="IPR013424">
    <property type="entry name" value="Ice-binding_C"/>
</dbReference>
<dbReference type="RefSeq" id="WP_100921067.1">
    <property type="nucleotide sequence ID" value="NZ_CP020370.1"/>
</dbReference>